<organism evidence="4 7">
    <name type="scientific">Teichococcus wenyumeiae</name>
    <dbReference type="NCBI Taxonomy" id="2478470"/>
    <lineage>
        <taxon>Bacteria</taxon>
        <taxon>Pseudomonadati</taxon>
        <taxon>Pseudomonadota</taxon>
        <taxon>Alphaproteobacteria</taxon>
        <taxon>Acetobacterales</taxon>
        <taxon>Roseomonadaceae</taxon>
        <taxon>Roseomonas</taxon>
    </lineage>
</organism>
<evidence type="ECO:0000313" key="6">
    <source>
        <dbReference type="Proteomes" id="UP000274097"/>
    </source>
</evidence>
<dbReference type="AlphaFoldDB" id="A0A3A9K0V8"/>
<dbReference type="Pfam" id="PF07171">
    <property type="entry name" value="MlrC_C"/>
    <property type="match status" value="1"/>
</dbReference>
<evidence type="ECO:0000259" key="2">
    <source>
        <dbReference type="Pfam" id="PF07171"/>
    </source>
</evidence>
<keyword evidence="1" id="KW-0645">Protease</keyword>
<comment type="function">
    <text evidence="1">Involved in peptidolytic degradation of cyclic heptapeptide hepatotoxin microcystin (MC).</text>
</comment>
<feature type="domain" description="Microcystin LR degradation protein MlrC N-terminal" evidence="3">
    <location>
        <begin position="2"/>
        <end position="296"/>
    </location>
</feature>
<dbReference type="PIRSF" id="PIRSF012702">
    <property type="entry name" value="UCP012702"/>
    <property type="match status" value="1"/>
</dbReference>
<sequence length="494" mass="51544">MRIAIGGFLHESHSFAPRPTNWADFQSPGGFPAFVRGAGLFDALRPTSAPSAGALSVAEPRGVDLVPLSWCFANPAGPVTEEAFERVAGCLIGDLVTALEAGPLDGVYLDLHGAMMAEHFPDAEGELLRRVRAVVGPDVPITASLDPHANVTGLMVEKADALVPFRTYPHVDMKAAGARAMELLIARIGRGSPWPRAFRQLDYWTPLTMQCTMVSPMADVLAERARLAAGNGVVELGFCFGFPYADFAGCGMAISCYAEDQQTAEIAADQLKAWLDTHEADFAGGALPAAEGVARAVAAAATNPGKPIVLADTQDNPGGGGHGDTTGLLAELIRQDAPAVLGMINDAESAAAFHAAGEGADVTLKLGGKSDGAPIEVTAKVLRLTDGRFTCTGPMSAGNPADLGPSAVIGIGLVRVIVVSRKMQAHDQALFRHAGIEPAEQKILALKSSVHFRADFQPIAQEVIVVAAPGPVLADPSSLPFSHLRPGLRTRPQA</sequence>
<gene>
    <name evidence="4" type="ORF">D6Z83_06610</name>
    <name evidence="5" type="ORF">EBE87_06620</name>
</gene>
<dbReference type="GO" id="GO:0046872">
    <property type="term" value="F:metal ion binding"/>
    <property type="evidence" value="ECO:0007669"/>
    <property type="project" value="UniProtKB-KW"/>
</dbReference>
<dbReference type="Proteomes" id="UP000274097">
    <property type="component" value="Unassembled WGS sequence"/>
</dbReference>
<comment type="similarity">
    <text evidence="1">Belongs to the peptidase M81 family.</text>
</comment>
<dbReference type="InterPro" id="IPR010799">
    <property type="entry name" value="MlrC_C"/>
</dbReference>
<proteinExistence type="inferred from homology"/>
<dbReference type="InterPro" id="IPR009197">
    <property type="entry name" value="MlrC"/>
</dbReference>
<evidence type="ECO:0000313" key="5">
    <source>
        <dbReference type="EMBL" id="RMI26048.1"/>
    </source>
</evidence>
<protein>
    <recommendedName>
        <fullName evidence="1">Microcystinase C</fullName>
        <shortName evidence="1">MlrC</shortName>
    </recommendedName>
</protein>
<dbReference type="Proteomes" id="UP000278036">
    <property type="component" value="Unassembled WGS sequence"/>
</dbReference>
<comment type="caution">
    <text evidence="4">The sequence shown here is derived from an EMBL/GenBank/DDBJ whole genome shotgun (WGS) entry which is preliminary data.</text>
</comment>
<dbReference type="EMBL" id="RAQU01000026">
    <property type="protein sequence ID" value="RKK04979.1"/>
    <property type="molecule type" value="Genomic_DNA"/>
</dbReference>
<evidence type="ECO:0000313" key="7">
    <source>
        <dbReference type="Proteomes" id="UP000278036"/>
    </source>
</evidence>
<dbReference type="GO" id="GO:0008237">
    <property type="term" value="F:metallopeptidase activity"/>
    <property type="evidence" value="ECO:0007669"/>
    <property type="project" value="UniProtKB-KW"/>
</dbReference>
<name>A0A3A9K0V8_9PROT</name>
<dbReference type="GO" id="GO:0006508">
    <property type="term" value="P:proteolysis"/>
    <property type="evidence" value="ECO:0007669"/>
    <property type="project" value="UniProtKB-KW"/>
</dbReference>
<dbReference type="InParanoid" id="A0A3A9K0V8"/>
<comment type="cofactor">
    <cofactor evidence="1">
        <name>Zn(2+)</name>
        <dbReference type="ChEBI" id="CHEBI:29105"/>
    </cofactor>
    <text evidence="1">Binds 1 zinc ion per subunit.</text>
</comment>
<dbReference type="OrthoDB" id="9782658at2"/>
<keyword evidence="6" id="KW-1185">Reference proteome</keyword>
<dbReference type="Pfam" id="PF07364">
    <property type="entry name" value="DUF1485"/>
    <property type="match status" value="1"/>
</dbReference>
<dbReference type="InterPro" id="IPR015995">
    <property type="entry name" value="MlrC_N"/>
</dbReference>
<reference evidence="4 7" key="1">
    <citation type="submission" date="2018-09" db="EMBL/GenBank/DDBJ databases">
        <title>Roseomonas sp. nov., isolated from feces of Tibetan antelopes in the Qinghai-Tibet plateau, China.</title>
        <authorList>
            <person name="Tian Z."/>
        </authorList>
    </citation>
    <scope>NUCLEOTIDE SEQUENCE [LARGE SCALE GENOMIC DNA]</scope>
    <source>
        <strain evidence="5 6">Z23</strain>
        <strain evidence="4 7">Z24</strain>
    </source>
</reference>
<keyword evidence="1" id="KW-0378">Hydrolase</keyword>
<feature type="domain" description="Microcystin LR degradation protein MlrC C-terminal" evidence="2">
    <location>
        <begin position="310"/>
        <end position="483"/>
    </location>
</feature>
<dbReference type="RefSeq" id="WP_120637544.1">
    <property type="nucleotide sequence ID" value="NZ_RAQU01000026.1"/>
</dbReference>
<accession>A0A3A9K0V8</accession>
<dbReference type="EMBL" id="RFLX01000003">
    <property type="protein sequence ID" value="RMI26048.1"/>
    <property type="molecule type" value="Genomic_DNA"/>
</dbReference>
<evidence type="ECO:0000256" key="1">
    <source>
        <dbReference type="PIRNR" id="PIRNR012702"/>
    </source>
</evidence>
<keyword evidence="1" id="KW-0479">Metal-binding</keyword>
<evidence type="ECO:0000259" key="3">
    <source>
        <dbReference type="Pfam" id="PF07364"/>
    </source>
</evidence>
<keyword evidence="1" id="KW-0482">Metalloprotease</keyword>
<evidence type="ECO:0000313" key="4">
    <source>
        <dbReference type="EMBL" id="RKK04979.1"/>
    </source>
</evidence>